<dbReference type="PANTHER" id="PTHR21174:SF0">
    <property type="entry name" value="HD PHOSPHOHYDROLASE FAMILY PROTEIN-RELATED"/>
    <property type="match status" value="1"/>
</dbReference>
<gene>
    <name evidence="1" type="ORF">FNJ87_10050</name>
</gene>
<evidence type="ECO:0000313" key="1">
    <source>
        <dbReference type="EMBL" id="MBF4984656.1"/>
    </source>
</evidence>
<evidence type="ECO:0000313" key="2">
    <source>
        <dbReference type="Proteomes" id="UP001194729"/>
    </source>
</evidence>
<dbReference type="PIRSF" id="PIRSF035170">
    <property type="entry name" value="HD_phosphohydro"/>
    <property type="match status" value="1"/>
</dbReference>
<proteinExistence type="predicted"/>
<accession>A0ABS0A699</accession>
<dbReference type="PANTHER" id="PTHR21174">
    <property type="match status" value="1"/>
</dbReference>
<dbReference type="EMBL" id="JADKYU010000515">
    <property type="protein sequence ID" value="MBF4984656.1"/>
    <property type="molecule type" value="Genomic_DNA"/>
</dbReference>
<comment type="caution">
    <text evidence="1">The sequence shown here is derived from an EMBL/GenBank/DDBJ whole genome shotgun (WGS) entry which is preliminary data.</text>
</comment>
<keyword evidence="2" id="KW-1185">Reference proteome</keyword>
<dbReference type="SUPFAM" id="SSF109604">
    <property type="entry name" value="HD-domain/PDEase-like"/>
    <property type="match status" value="1"/>
</dbReference>
<name>A0ABS0A699_9FLAO</name>
<organism evidence="1 2">
    <name type="scientific">Nonlabens mediterrranea</name>
    <dbReference type="NCBI Taxonomy" id="1419947"/>
    <lineage>
        <taxon>Bacteria</taxon>
        <taxon>Pseudomonadati</taxon>
        <taxon>Bacteroidota</taxon>
        <taxon>Flavobacteriia</taxon>
        <taxon>Flavobacteriales</taxon>
        <taxon>Flavobacteriaceae</taxon>
        <taxon>Nonlabens</taxon>
    </lineage>
</organism>
<reference evidence="1 2" key="1">
    <citation type="submission" date="2020-11" db="EMBL/GenBank/DDBJ databases">
        <title>P. mediterranea TC4 genome.</title>
        <authorList>
            <person name="Molmeret M."/>
        </authorList>
    </citation>
    <scope>NUCLEOTIDE SEQUENCE [LARGE SCALE GENOMIC DNA]</scope>
    <source>
        <strain evidence="1 2">TC4</strain>
    </source>
</reference>
<dbReference type="Proteomes" id="UP001194729">
    <property type="component" value="Unassembled WGS sequence"/>
</dbReference>
<dbReference type="InterPro" id="IPR009218">
    <property type="entry name" value="HD_phosphohydro"/>
</dbReference>
<protein>
    <recommendedName>
        <fullName evidence="3">Metal-dependent HD superfamily phosphohydrolase</fullName>
    </recommendedName>
</protein>
<dbReference type="Gene3D" id="1.10.3210.10">
    <property type="entry name" value="Hypothetical protein af1432"/>
    <property type="match status" value="1"/>
</dbReference>
<evidence type="ECO:0008006" key="3">
    <source>
        <dbReference type="Google" id="ProtNLM"/>
    </source>
</evidence>
<sequence length="204" mass="24382">MTLRTRFFDLTSSYTNENQYIDILWNELESHYTESHRTYHNLTHLEELFGYFDIYKKELEKPDLVAFAIFYHDIIYGVWNKKNEEDSAKKALKVLQNLSLSPEDLEEIESHILATKSHTAISKDTKWMIDFDLAILGSPIARYNLYSELIRKEYRKVPTFLYKKGRKKMLKHFIEKPFIYSTSIFRTLYEKQAKMNLQAELNSL</sequence>